<evidence type="ECO:0000256" key="3">
    <source>
        <dbReference type="ARBA" id="ARBA00006674"/>
    </source>
</evidence>
<dbReference type="InterPro" id="IPR047857">
    <property type="entry name" value="Snurportin1_C"/>
</dbReference>
<dbReference type="InterPro" id="IPR035367">
    <property type="entry name" value="Nrap_D2"/>
</dbReference>
<dbReference type="CDD" id="cd09232">
    <property type="entry name" value="Snurportin-1_C"/>
    <property type="match status" value="1"/>
</dbReference>
<dbReference type="InterPro" id="IPR035368">
    <property type="entry name" value="Nrap_D3"/>
</dbReference>
<evidence type="ECO:0000259" key="15">
    <source>
        <dbReference type="Pfam" id="PF17405"/>
    </source>
</evidence>
<evidence type="ECO:0000259" key="11">
    <source>
        <dbReference type="Pfam" id="PF03813"/>
    </source>
</evidence>
<evidence type="ECO:0000256" key="4">
    <source>
        <dbReference type="ARBA" id="ARBA00016437"/>
    </source>
</evidence>
<dbReference type="GO" id="GO:0003723">
    <property type="term" value="F:RNA binding"/>
    <property type="evidence" value="ECO:0007669"/>
    <property type="project" value="UniProtKB-KW"/>
</dbReference>
<comment type="subcellular location">
    <subcellularLocation>
        <location evidence="1">Chromosome</location>
    </subcellularLocation>
    <subcellularLocation>
        <location evidence="2">Nucleus</location>
        <location evidence="2">Nucleolus</location>
    </subcellularLocation>
</comment>
<dbReference type="Pfam" id="PF11538">
    <property type="entry name" value="Snurportin1"/>
    <property type="match status" value="1"/>
</dbReference>
<name>A0A0N4V203_ENTVE</name>
<dbReference type="Pfam" id="PF17406">
    <property type="entry name" value="Nrap_D5"/>
    <property type="match status" value="1"/>
</dbReference>
<dbReference type="PANTHER" id="PTHR17972:SF0">
    <property type="entry name" value="NUCLEOLAR PROTEIN 6"/>
    <property type="match status" value="1"/>
</dbReference>
<comment type="function">
    <text evidence="9">Part of the small subunit (SSU) processome, first precursor of the small eukaryotic ribosomal subunit. During the assembly of the SSU processome in the nucleolus, many ribosome biogenesis factors, an RNA chaperone and ribosomal proteins associate with the nascent pre-rRNA and work in concert to generate RNA folding, modifications, rearrangements and cleavage as well as targeted degradation of pre-ribosomal RNA by the RNA exosome.</text>
</comment>
<accession>A0A0N4V203</accession>
<organism evidence="21">
    <name type="scientific">Enterobius vermicularis</name>
    <name type="common">Human pinworm</name>
    <dbReference type="NCBI Taxonomy" id="51028"/>
    <lineage>
        <taxon>Eukaryota</taxon>
        <taxon>Metazoa</taxon>
        <taxon>Ecdysozoa</taxon>
        <taxon>Nematoda</taxon>
        <taxon>Chromadorea</taxon>
        <taxon>Rhabditida</taxon>
        <taxon>Spirurina</taxon>
        <taxon>Oxyuridomorpha</taxon>
        <taxon>Oxyuroidea</taxon>
        <taxon>Oxyuridae</taxon>
        <taxon>Enterobius</taxon>
    </lineage>
</organism>
<comment type="similarity">
    <text evidence="3">Belongs to the NRAP family.</text>
</comment>
<dbReference type="OrthoDB" id="10251401at2759"/>
<dbReference type="InterPro" id="IPR035371">
    <property type="entry name" value="Nrap_D6"/>
</dbReference>
<feature type="domain" description="Nrap protein" evidence="14">
    <location>
        <begin position="446"/>
        <end position="576"/>
    </location>
</feature>
<dbReference type="STRING" id="51028.A0A0N4V203"/>
<dbReference type="Pfam" id="PF17405">
    <property type="entry name" value="Nrap_D4"/>
    <property type="match status" value="1"/>
</dbReference>
<evidence type="ECO:0000313" key="21">
    <source>
        <dbReference type="WBParaSite" id="EVEC_0000400801-mRNA-1"/>
    </source>
</evidence>
<dbReference type="Pfam" id="PF21974">
    <property type="entry name" value="SPN1_m3Gcap_bd"/>
    <property type="match status" value="1"/>
</dbReference>
<dbReference type="Pfam" id="PF17403">
    <property type="entry name" value="Nrap_D2"/>
    <property type="match status" value="1"/>
</dbReference>
<feature type="domain" description="Snurportin-1 N-terminal" evidence="12">
    <location>
        <begin position="1148"/>
        <end position="1188"/>
    </location>
</feature>
<keyword evidence="7" id="KW-0539">Nucleus</keyword>
<dbReference type="Gene3D" id="3.30.70.3030">
    <property type="match status" value="1"/>
</dbReference>
<evidence type="ECO:0000259" key="13">
    <source>
        <dbReference type="Pfam" id="PF17403"/>
    </source>
</evidence>
<dbReference type="InterPro" id="IPR005554">
    <property type="entry name" value="NOL6/Upt22"/>
</dbReference>
<dbReference type="Gene3D" id="1.10.1410.10">
    <property type="match status" value="1"/>
</dbReference>
<evidence type="ECO:0000256" key="1">
    <source>
        <dbReference type="ARBA" id="ARBA00004286"/>
    </source>
</evidence>
<dbReference type="Pfam" id="PF17407">
    <property type="entry name" value="Nrap_D6"/>
    <property type="match status" value="1"/>
</dbReference>
<dbReference type="Gene3D" id="3.30.470.30">
    <property type="entry name" value="DNA ligase/mRNA capping enzyme"/>
    <property type="match status" value="1"/>
</dbReference>
<dbReference type="SUPFAM" id="SSF56091">
    <property type="entry name" value="DNA ligase/mRNA capping enzyme, catalytic domain"/>
    <property type="match status" value="1"/>
</dbReference>
<dbReference type="GO" id="GO:0006364">
    <property type="term" value="P:rRNA processing"/>
    <property type="evidence" value="ECO:0007669"/>
    <property type="project" value="TreeGrafter"/>
</dbReference>
<feature type="domain" description="Nrap protein" evidence="17">
    <location>
        <begin position="971"/>
        <end position="1058"/>
    </location>
</feature>
<evidence type="ECO:0000313" key="19">
    <source>
        <dbReference type="EMBL" id="VDD88573.1"/>
    </source>
</evidence>
<evidence type="ECO:0000256" key="10">
    <source>
        <dbReference type="ARBA" id="ARBA00035020"/>
    </source>
</evidence>
<evidence type="ECO:0000259" key="16">
    <source>
        <dbReference type="Pfam" id="PF17406"/>
    </source>
</evidence>
<evidence type="ECO:0000259" key="14">
    <source>
        <dbReference type="Pfam" id="PF17404"/>
    </source>
</evidence>
<sequence>MKRRRRVSQDDNDEKQGRLDAAAMQVEDWMAETNIGEEGLSRLEALGQDVKAVLLSAKRERNPYEVDDLSWLLEYCIPFPLELPFGLSLRIANWPEEFCWEPPRQIELLSVGHMFAPTKSEPVLHMELTVPEKVLGAKDCSNLVYHIKRALYLCWLAKILKEADFYVEFSHENFDHLRQFLTVMRSQESVDKGAIQIHVSPSRKSVTLSDFCCEKSNMKLSLCFKSPDKAEHPTPYYNACVLEDCLRLKMTRYFAEFFKDKSNIIKGIFMVRKWLEVRNLLCREDGFNDFLLNAYFVHLYKSGIVSDQTSVIDSIEAFYVSLSNCNGLEKPYSLSDVDDTKFELYQKAFDYVLLDLTGCFNIAYKMTPHVFDQVTLAAAQAVGKVYLFSEFENLFVNRHSFPLSFDVYFRYQILFFSILAPFFQFRCIVDEKYLKKIFFPQYYFECIDRCGSFTSVFKRKSVDLLKKAWSARVQVFDIQATVSDSSQLISLNRHGASYGVELIFGAQVLDGWDSSLIRGPQAKTKEAEDFRKFWGEKSELRKFADNAICEAVTWDKAATYQGTLFDIFRHILNRHLRVPLTNFSERPSNLDCIAYFDSSRYDKISKAFDKLSQTLSFIQDLPLLITSVHPVSNFLRRTSPTPSRSTENFAKKYLVESENSIAFPTSHSAPPYIESVEVHLYMEQSGKWGEDLDAIAHLKTAFYIALSKILKDKNIFAVPYSKHLLIFLDSVVFRALIVTPKEVHLSRKLDGLKYGVSKESVATKLLERELVIKPCLTAFLLSVSHQYVAFSGTCRLATYWLSSQMLFGYIDEIIVETIVASIFINPFFSAPPRTSYMGFLHFLLLLSTHSWLVKPLFVDFSNEWKESDHDEMVSVFIKMRPVLPAMVVYSSADPSGIRWTKDEPRPLVLNRIVRLAKSAAELLQKNIVNSVPLVLENIFEPNLSVFDAVIYITGCFTTKKHKFFRAPQRQLVPVCDYDPVEKYVVSLRENFHSIALFFFDKYNHNDKVGVVWRRNILDEKVANVSNSLCRIKKSNGRVEVNLQSVMEDFVLLGGELVDKDSGDVFCGKYTCVAVTAYAVAASILKGKEEGLQGRRDLGRECFLTAVGVGTAGGKCGHLSLKMEACGLNEVTAMLESAAVTPDNTAGEHPRFSKYKNVKRAEELQQKRRQEFLRHQKEAKFNYSNHARKLAMNLFDEEDDNMDIGGNDSATSEKKRRRKRNRYADELMLSEWLVDIPETLSNDWIFLPCPAGKRCLVVASNGVTSAYAKSGYLLTQFSSYLPGGSRSSRCNEFAHNMYLYFLYCFLGANQFSLLDCIFSKSSNTFYCLDLIAWKGQSVADTDFECRIFLMNSRLSENANYGERSKEFPYCFVCLPYCKCEKRLMEEMMNREFEFEIDGVLFYYAYVHYHRGQSPLGNVRISIRSLLRNILFVCRD</sequence>
<gene>
    <name evidence="19" type="ORF">EVEC_LOCUS3716</name>
</gene>
<dbReference type="InterPro" id="IPR035370">
    <property type="entry name" value="Nrap_D5"/>
</dbReference>
<dbReference type="InterPro" id="IPR024721">
    <property type="entry name" value="Snurportin-1_N"/>
</dbReference>
<evidence type="ECO:0000256" key="5">
    <source>
        <dbReference type="ARBA" id="ARBA00022454"/>
    </source>
</evidence>
<evidence type="ECO:0000256" key="9">
    <source>
        <dbReference type="ARBA" id="ARBA00035000"/>
    </source>
</evidence>
<evidence type="ECO:0000259" key="17">
    <source>
        <dbReference type="Pfam" id="PF17407"/>
    </source>
</evidence>
<keyword evidence="5" id="KW-0158">Chromosome</keyword>
<dbReference type="Pfam" id="PF03813">
    <property type="entry name" value="Nrap"/>
    <property type="match status" value="1"/>
</dbReference>
<dbReference type="WBParaSite" id="EVEC_0000400801-mRNA-1">
    <property type="protein sequence ID" value="EVEC_0000400801-mRNA-1"/>
    <property type="gene ID" value="EVEC_0000400801"/>
</dbReference>
<dbReference type="GO" id="GO:0006409">
    <property type="term" value="P:tRNA export from nucleus"/>
    <property type="evidence" value="ECO:0007669"/>
    <property type="project" value="TreeGrafter"/>
</dbReference>
<dbReference type="InterPro" id="IPR035369">
    <property type="entry name" value="Nrap_D4"/>
</dbReference>
<dbReference type="GO" id="GO:0032545">
    <property type="term" value="C:CURI complex"/>
    <property type="evidence" value="ECO:0007669"/>
    <property type="project" value="TreeGrafter"/>
</dbReference>
<dbReference type="GO" id="GO:0005694">
    <property type="term" value="C:chromosome"/>
    <property type="evidence" value="ECO:0007669"/>
    <property type="project" value="UniProtKB-SubCell"/>
</dbReference>
<evidence type="ECO:0000259" key="12">
    <source>
        <dbReference type="Pfam" id="PF11538"/>
    </source>
</evidence>
<dbReference type="GO" id="GO:0034456">
    <property type="term" value="C:UTP-C complex"/>
    <property type="evidence" value="ECO:0007669"/>
    <property type="project" value="TreeGrafter"/>
</dbReference>
<comment type="subunit">
    <text evidence="10">Part of the small subunit (SSU) processome, composed of more than 70 proteins and the RNA chaperone small nucleolar RNA (snoRNA) U3.</text>
</comment>
<dbReference type="InterPro" id="IPR035082">
    <property type="entry name" value="Nrap_D1"/>
</dbReference>
<proteinExistence type="inferred from homology"/>
<dbReference type="EMBL" id="UXUI01007666">
    <property type="protein sequence ID" value="VDD88573.1"/>
    <property type="molecule type" value="Genomic_DNA"/>
</dbReference>
<feature type="domain" description="Snurportin-1 m3G cap-binding" evidence="18">
    <location>
        <begin position="1226"/>
        <end position="1414"/>
    </location>
</feature>
<reference evidence="21" key="1">
    <citation type="submission" date="2017-02" db="UniProtKB">
        <authorList>
            <consortium name="WormBaseParasite"/>
        </authorList>
    </citation>
    <scope>IDENTIFICATION</scope>
</reference>
<evidence type="ECO:0000256" key="2">
    <source>
        <dbReference type="ARBA" id="ARBA00004604"/>
    </source>
</evidence>
<keyword evidence="6" id="KW-0694">RNA-binding</keyword>
<dbReference type="Proteomes" id="UP000274131">
    <property type="component" value="Unassembled WGS sequence"/>
</dbReference>
<dbReference type="Pfam" id="PF17404">
    <property type="entry name" value="Nrap_D3"/>
    <property type="match status" value="1"/>
</dbReference>
<feature type="domain" description="Nrap protein" evidence="11">
    <location>
        <begin position="126"/>
        <end position="259"/>
    </location>
</feature>
<keyword evidence="20" id="KW-1185">Reference proteome</keyword>
<dbReference type="PANTHER" id="PTHR17972">
    <property type="entry name" value="NUCLEOLAR RNA-ASSOCIATED PROTEIN"/>
    <property type="match status" value="1"/>
</dbReference>
<evidence type="ECO:0000256" key="8">
    <source>
        <dbReference type="ARBA" id="ARBA00031711"/>
    </source>
</evidence>
<feature type="domain" description="Nrap protein" evidence="13">
    <location>
        <begin position="266"/>
        <end position="396"/>
    </location>
</feature>
<feature type="domain" description="Nrap protein" evidence="15">
    <location>
        <begin position="598"/>
        <end position="784"/>
    </location>
</feature>
<feature type="domain" description="Nrap protein" evidence="16">
    <location>
        <begin position="787"/>
        <end position="941"/>
    </location>
</feature>
<evidence type="ECO:0000256" key="7">
    <source>
        <dbReference type="ARBA" id="ARBA00023242"/>
    </source>
</evidence>
<evidence type="ECO:0000256" key="6">
    <source>
        <dbReference type="ARBA" id="ARBA00022884"/>
    </source>
</evidence>
<protein>
    <recommendedName>
        <fullName evidence="4">Nucleolar protein 6</fullName>
    </recommendedName>
    <alternativeName>
        <fullName evidence="8">Maternal transcript 89Ba</fullName>
    </alternativeName>
</protein>
<reference evidence="19 20" key="2">
    <citation type="submission" date="2018-10" db="EMBL/GenBank/DDBJ databases">
        <authorList>
            <consortium name="Pathogen Informatics"/>
        </authorList>
    </citation>
    <scope>NUCLEOTIDE SEQUENCE [LARGE SCALE GENOMIC DNA]</scope>
</reference>
<dbReference type="GO" id="GO:0032040">
    <property type="term" value="C:small-subunit processome"/>
    <property type="evidence" value="ECO:0007669"/>
    <property type="project" value="TreeGrafter"/>
</dbReference>
<evidence type="ECO:0000313" key="20">
    <source>
        <dbReference type="Proteomes" id="UP000274131"/>
    </source>
</evidence>
<evidence type="ECO:0000259" key="18">
    <source>
        <dbReference type="Pfam" id="PF21974"/>
    </source>
</evidence>